<proteinExistence type="predicted"/>
<protein>
    <submittedName>
        <fullName evidence="2">4-methyl-5(B-hydroxyethyl)-thiazole monophosphate biosynthesis</fullName>
    </submittedName>
</protein>
<dbReference type="InterPro" id="IPR002818">
    <property type="entry name" value="DJ-1/PfpI"/>
</dbReference>
<dbReference type="InterPro" id="IPR029062">
    <property type="entry name" value="Class_I_gatase-like"/>
</dbReference>
<dbReference type="PANTHER" id="PTHR48094:SF12">
    <property type="entry name" value="PARKINSON DISEASE PROTEIN 7 HOMOLOG"/>
    <property type="match status" value="1"/>
</dbReference>
<comment type="caution">
    <text evidence="2">The sequence shown here is derived from an EMBL/GenBank/DDBJ whole genome shotgun (WGS) entry which is preliminary data.</text>
</comment>
<dbReference type="EMBL" id="SLUK01000008">
    <property type="protein sequence ID" value="TCL42797.1"/>
    <property type="molecule type" value="Genomic_DNA"/>
</dbReference>
<dbReference type="Proteomes" id="UP000294682">
    <property type="component" value="Unassembled WGS sequence"/>
</dbReference>
<keyword evidence="3" id="KW-1185">Reference proteome</keyword>
<reference evidence="2 3" key="1">
    <citation type="submission" date="2019-03" db="EMBL/GenBank/DDBJ databases">
        <title>Genomic Encyclopedia of Type Strains, Phase IV (KMG-IV): sequencing the most valuable type-strain genomes for metagenomic binning, comparative biology and taxonomic classification.</title>
        <authorList>
            <person name="Goeker M."/>
        </authorList>
    </citation>
    <scope>NUCLEOTIDE SEQUENCE [LARGE SCALE GENOMIC DNA]</scope>
    <source>
        <strain evidence="2 3">DSM 100433</strain>
    </source>
</reference>
<dbReference type="OrthoDB" id="9800516at2"/>
<dbReference type="InterPro" id="IPR006287">
    <property type="entry name" value="DJ-1"/>
</dbReference>
<organism evidence="2 3">
    <name type="scientific">Harryflintia acetispora</name>
    <dbReference type="NCBI Taxonomy" id="1849041"/>
    <lineage>
        <taxon>Bacteria</taxon>
        <taxon>Bacillati</taxon>
        <taxon>Bacillota</taxon>
        <taxon>Clostridia</taxon>
        <taxon>Eubacteriales</taxon>
        <taxon>Oscillospiraceae</taxon>
        <taxon>Harryflintia</taxon>
    </lineage>
</organism>
<dbReference type="PANTHER" id="PTHR48094">
    <property type="entry name" value="PROTEIN/NUCLEIC ACID DEGLYCASE DJ-1-RELATED"/>
    <property type="match status" value="1"/>
</dbReference>
<dbReference type="SUPFAM" id="SSF52317">
    <property type="entry name" value="Class I glutamine amidotransferase-like"/>
    <property type="match status" value="1"/>
</dbReference>
<dbReference type="CDD" id="cd03135">
    <property type="entry name" value="GATase1_DJ-1"/>
    <property type="match status" value="1"/>
</dbReference>
<dbReference type="InterPro" id="IPR050325">
    <property type="entry name" value="Prot/Nucl_acid_deglycase"/>
</dbReference>
<feature type="domain" description="DJ-1/PfpI" evidence="1">
    <location>
        <begin position="2"/>
        <end position="161"/>
    </location>
</feature>
<dbReference type="AlphaFoldDB" id="A0A9X8Y7T5"/>
<accession>A0A9X8Y7T5</accession>
<dbReference type="Gene3D" id="3.40.50.880">
    <property type="match status" value="1"/>
</dbReference>
<evidence type="ECO:0000259" key="1">
    <source>
        <dbReference type="Pfam" id="PF01965"/>
    </source>
</evidence>
<gene>
    <name evidence="2" type="ORF">EDD78_108110</name>
</gene>
<dbReference type="NCBIfam" id="TIGR01383">
    <property type="entry name" value="not_thiJ"/>
    <property type="match status" value="1"/>
</dbReference>
<dbReference type="GO" id="GO:0005737">
    <property type="term" value="C:cytoplasm"/>
    <property type="evidence" value="ECO:0007669"/>
    <property type="project" value="TreeGrafter"/>
</dbReference>
<evidence type="ECO:0000313" key="3">
    <source>
        <dbReference type="Proteomes" id="UP000294682"/>
    </source>
</evidence>
<evidence type="ECO:0000313" key="2">
    <source>
        <dbReference type="EMBL" id="TCL42797.1"/>
    </source>
</evidence>
<dbReference type="RefSeq" id="WP_079699820.1">
    <property type="nucleotide sequence ID" value="NZ_JADNAH010000027.1"/>
</dbReference>
<dbReference type="Pfam" id="PF01965">
    <property type="entry name" value="DJ-1_PfpI"/>
    <property type="match status" value="1"/>
</dbReference>
<name>A0A9X8Y7T5_9FIRM</name>
<sequence>MVYLFLAPGFEEAEALVPLDLLRRAGVEVKAVGVGGSRIAGAHGIEISCERTIEACADGGLEMIVLPGGMPGTRNLEADERVQHFITLAFERELYVGAICAAPSILGHRGLLRGKRVTCFPGFEGDCEGADVTGGFLERDHKLVTAKGMGVALDFGLALVECLKGRGEAEKLKAAVMSR</sequence>